<comment type="caution">
    <text evidence="2">The sequence shown here is derived from an EMBL/GenBank/DDBJ whole genome shotgun (WGS) entry which is preliminary data.</text>
</comment>
<name>A0ABV8RWM7_9BURK</name>
<evidence type="ECO:0000313" key="3">
    <source>
        <dbReference type="Proteomes" id="UP001595756"/>
    </source>
</evidence>
<feature type="region of interest" description="Disordered" evidence="1">
    <location>
        <begin position="142"/>
        <end position="161"/>
    </location>
</feature>
<reference evidence="3" key="1">
    <citation type="journal article" date="2019" name="Int. J. Syst. Evol. Microbiol.">
        <title>The Global Catalogue of Microorganisms (GCM) 10K type strain sequencing project: providing services to taxonomists for standard genome sequencing and annotation.</title>
        <authorList>
            <consortium name="The Broad Institute Genomics Platform"/>
            <consortium name="The Broad Institute Genome Sequencing Center for Infectious Disease"/>
            <person name="Wu L."/>
            <person name="Ma J."/>
        </authorList>
    </citation>
    <scope>NUCLEOTIDE SEQUENCE [LARGE SCALE GENOMIC DNA]</scope>
    <source>
        <strain evidence="3">CGMCC 1.19029</strain>
    </source>
</reference>
<gene>
    <name evidence="2" type="ORF">ACFO0J_06195</name>
</gene>
<proteinExistence type="predicted"/>
<evidence type="ECO:0000256" key="1">
    <source>
        <dbReference type="SAM" id="MobiDB-lite"/>
    </source>
</evidence>
<dbReference type="Proteomes" id="UP001595756">
    <property type="component" value="Unassembled WGS sequence"/>
</dbReference>
<keyword evidence="3" id="KW-1185">Reference proteome</keyword>
<accession>A0ABV8RWM7</accession>
<dbReference type="Gene3D" id="1.10.260.40">
    <property type="entry name" value="lambda repressor-like DNA-binding domains"/>
    <property type="match status" value="1"/>
</dbReference>
<dbReference type="InterPro" id="IPR010982">
    <property type="entry name" value="Lambda_DNA-bd_dom_sf"/>
</dbReference>
<dbReference type="RefSeq" id="WP_376812183.1">
    <property type="nucleotide sequence ID" value="NZ_JBHSDY010000003.1"/>
</dbReference>
<evidence type="ECO:0000313" key="2">
    <source>
        <dbReference type="EMBL" id="MFC4297628.1"/>
    </source>
</evidence>
<organism evidence="2 3">
    <name type="scientific">Castellaniella hirudinis</name>
    <dbReference type="NCBI Taxonomy" id="1144617"/>
    <lineage>
        <taxon>Bacteria</taxon>
        <taxon>Pseudomonadati</taxon>
        <taxon>Pseudomonadota</taxon>
        <taxon>Betaproteobacteria</taxon>
        <taxon>Burkholderiales</taxon>
        <taxon>Alcaligenaceae</taxon>
        <taxon>Castellaniella</taxon>
    </lineage>
</organism>
<feature type="compositionally biased region" description="Polar residues" evidence="1">
    <location>
        <begin position="143"/>
        <end position="152"/>
    </location>
</feature>
<protein>
    <submittedName>
        <fullName evidence="2">Helix-turn-helix domain-containing protein</fullName>
    </submittedName>
</protein>
<sequence length="161" mass="18114">MMYHYTDGGLRNVWLANGYEHVQTPYGDGVRIQDLSGLIRALCLALIRQPKRLTGVEFRYLRQAMLMSQAVLGKALGRSDQSVAGWEKRGKVPKFADQLLRVLYAAHADGNEKVKNIIHAMNDVERTLHFIMRETEAGWKAEVSSQALPSPSESRDRAAMT</sequence>
<dbReference type="EMBL" id="JBHSDY010000003">
    <property type="protein sequence ID" value="MFC4297628.1"/>
    <property type="molecule type" value="Genomic_DNA"/>
</dbReference>